<organism evidence="1 2">
    <name type="scientific">Spirosoma fluviale</name>
    <dbReference type="NCBI Taxonomy" id="1597977"/>
    <lineage>
        <taxon>Bacteria</taxon>
        <taxon>Pseudomonadati</taxon>
        <taxon>Bacteroidota</taxon>
        <taxon>Cytophagia</taxon>
        <taxon>Cytophagales</taxon>
        <taxon>Cytophagaceae</taxon>
        <taxon>Spirosoma</taxon>
    </lineage>
</organism>
<sequence>MSSIKCKCTHPDGGGTTCPPRHVAICIRGKDKQCYGECKPIPIEYNSVTFQFQKWLSDDIRKAVIEYIEDNYPINKDLMSFKRGPDLLLPDSDNLVYEVEGIGKIFVKINYEFR</sequence>
<dbReference type="RefSeq" id="WP_097125279.1">
    <property type="nucleotide sequence ID" value="NZ_OCNH01000001.1"/>
</dbReference>
<gene>
    <name evidence="1" type="ORF">SAMN06269250_1663</name>
</gene>
<reference evidence="2" key="1">
    <citation type="submission" date="2017-09" db="EMBL/GenBank/DDBJ databases">
        <authorList>
            <person name="Varghese N."/>
            <person name="Submissions S."/>
        </authorList>
    </citation>
    <scope>NUCLEOTIDE SEQUENCE [LARGE SCALE GENOMIC DNA]</scope>
    <source>
        <strain evidence="2">DSM 29961</strain>
    </source>
</reference>
<protein>
    <submittedName>
        <fullName evidence="1">Uncharacterized protein</fullName>
    </submittedName>
</protein>
<proteinExistence type="predicted"/>
<evidence type="ECO:0000313" key="2">
    <source>
        <dbReference type="Proteomes" id="UP000219452"/>
    </source>
</evidence>
<dbReference type="AlphaFoldDB" id="A0A286FCU6"/>
<name>A0A286FCU6_9BACT</name>
<keyword evidence="2" id="KW-1185">Reference proteome</keyword>
<evidence type="ECO:0000313" key="1">
    <source>
        <dbReference type="EMBL" id="SOD81067.1"/>
    </source>
</evidence>
<dbReference type="Proteomes" id="UP000219452">
    <property type="component" value="Unassembled WGS sequence"/>
</dbReference>
<accession>A0A286FCU6</accession>
<dbReference type="EMBL" id="OCNH01000001">
    <property type="protein sequence ID" value="SOD81067.1"/>
    <property type="molecule type" value="Genomic_DNA"/>
</dbReference>